<evidence type="ECO:0000256" key="3">
    <source>
        <dbReference type="ARBA" id="ARBA00005985"/>
    </source>
</evidence>
<feature type="transmembrane region" description="Helical" evidence="8">
    <location>
        <begin position="281"/>
        <end position="301"/>
    </location>
</feature>
<dbReference type="GO" id="GO:0008412">
    <property type="term" value="F:4-hydroxybenzoate polyprenyltransferase activity"/>
    <property type="evidence" value="ECO:0007669"/>
    <property type="project" value="TreeGrafter"/>
</dbReference>
<evidence type="ECO:0000313" key="9">
    <source>
        <dbReference type="Proteomes" id="UP000515153"/>
    </source>
</evidence>
<organism evidence="9 10">
    <name type="scientific">Pyricularia grisea</name>
    <name type="common">Crabgrass-specific blast fungus</name>
    <name type="synonym">Magnaporthe grisea</name>
    <dbReference type="NCBI Taxonomy" id="148305"/>
    <lineage>
        <taxon>Eukaryota</taxon>
        <taxon>Fungi</taxon>
        <taxon>Dikarya</taxon>
        <taxon>Ascomycota</taxon>
        <taxon>Pezizomycotina</taxon>
        <taxon>Sordariomycetes</taxon>
        <taxon>Sordariomycetidae</taxon>
        <taxon>Magnaporthales</taxon>
        <taxon>Pyriculariaceae</taxon>
        <taxon>Pyricularia</taxon>
    </lineage>
</organism>
<evidence type="ECO:0000256" key="2">
    <source>
        <dbReference type="ARBA" id="ARBA00004721"/>
    </source>
</evidence>
<dbReference type="FunFam" id="1.10.357.140:FF:000008">
    <property type="entry name" value="4-hydroxybenzoate octaprenyltransferase"/>
    <property type="match status" value="1"/>
</dbReference>
<dbReference type="Pfam" id="PF01040">
    <property type="entry name" value="UbiA"/>
    <property type="match status" value="1"/>
</dbReference>
<evidence type="ECO:0000256" key="6">
    <source>
        <dbReference type="ARBA" id="ARBA00022989"/>
    </source>
</evidence>
<dbReference type="Gene3D" id="1.20.120.1780">
    <property type="entry name" value="UbiA prenyltransferase"/>
    <property type="match status" value="1"/>
</dbReference>
<evidence type="ECO:0000256" key="1">
    <source>
        <dbReference type="ARBA" id="ARBA00004141"/>
    </source>
</evidence>
<dbReference type="Gene3D" id="1.10.357.140">
    <property type="entry name" value="UbiA prenyltransferase"/>
    <property type="match status" value="1"/>
</dbReference>
<evidence type="ECO:0000256" key="5">
    <source>
        <dbReference type="ARBA" id="ARBA00022692"/>
    </source>
</evidence>
<dbReference type="GO" id="GO:0005743">
    <property type="term" value="C:mitochondrial inner membrane"/>
    <property type="evidence" value="ECO:0007669"/>
    <property type="project" value="TreeGrafter"/>
</dbReference>
<dbReference type="GeneID" id="41964914"/>
<keyword evidence="9" id="KW-1185">Reference proteome</keyword>
<comment type="subcellular location">
    <subcellularLocation>
        <location evidence="1">Membrane</location>
        <topology evidence="1">Multi-pass membrane protein</topology>
    </subcellularLocation>
</comment>
<protein>
    <submittedName>
        <fullName evidence="10">Uncharacterized protein</fullName>
    </submittedName>
</protein>
<dbReference type="GO" id="GO:0006744">
    <property type="term" value="P:ubiquinone biosynthetic process"/>
    <property type="evidence" value="ECO:0007669"/>
    <property type="project" value="TreeGrafter"/>
</dbReference>
<dbReference type="KEGG" id="pgri:PgNI_10026"/>
<dbReference type="PANTHER" id="PTHR11048">
    <property type="entry name" value="PRENYLTRANSFERASES"/>
    <property type="match status" value="1"/>
</dbReference>
<keyword evidence="7 8" id="KW-0472">Membrane</keyword>
<gene>
    <name evidence="10" type="ORF">PgNI_10026</name>
</gene>
<feature type="transmembrane region" description="Helical" evidence="8">
    <location>
        <begin position="313"/>
        <end position="330"/>
    </location>
</feature>
<dbReference type="RefSeq" id="XP_030977762.1">
    <property type="nucleotide sequence ID" value="XM_031130006.1"/>
</dbReference>
<comment type="similarity">
    <text evidence="3">Belongs to the UbiA prenyltransferase family.</text>
</comment>
<reference evidence="10" key="2">
    <citation type="submission" date="2019-10" db="EMBL/GenBank/DDBJ databases">
        <authorList>
            <consortium name="NCBI Genome Project"/>
        </authorList>
    </citation>
    <scope>NUCLEOTIDE SEQUENCE</scope>
    <source>
        <strain evidence="10">NI907</strain>
    </source>
</reference>
<feature type="transmembrane region" description="Helical" evidence="8">
    <location>
        <begin position="131"/>
        <end position="149"/>
    </location>
</feature>
<sequence>MANQVPSPPAKSGPKPTLTDVGYLPPTRGLLSTLPASWAPYAELIRLHQPHGIFIVGFPHVVGLMYAASVLETPMPPAALWERATVLSSWVFFSRSAGCAWNDIIDQDLDRQTARCRNRPVARGAISTPHALIYTFFLYAAALAPLWWFLPSECTWSAFVSIALSLIYPFGKRFTHFAQVMLGTALGSTIFLTAYSVGLPALTSSAWLLPTGCLTATIVLLVVFYDTVYARADTADDLRSGVKGMAVRYRHNIEGLFLVLTAGIVGLLTVLGRVVGMHRPYYVFAVAGLAASLLALVALTRWNLLPSWAGSSAWLYAFGIANLVAGFGKVSSGSSTRSSRHSVPPGEQSEAVVRIQVTVAIPFVLGENGFTQKLEETVNCVDRERRFEQGQQEFGIASGLDVFTTAIPVLGPESLKHELENAQKPCVTGQEQQDEGRVECYPRHVPFAVAAAGVLAHGDTGCGRSKWASAADLSG</sequence>
<feature type="transmembrane region" description="Helical" evidence="8">
    <location>
        <begin position="207"/>
        <end position="232"/>
    </location>
</feature>
<feature type="transmembrane region" description="Helical" evidence="8">
    <location>
        <begin position="180"/>
        <end position="201"/>
    </location>
</feature>
<evidence type="ECO:0000256" key="8">
    <source>
        <dbReference type="SAM" id="Phobius"/>
    </source>
</evidence>
<dbReference type="Proteomes" id="UP000515153">
    <property type="component" value="Unplaced"/>
</dbReference>
<dbReference type="AlphaFoldDB" id="A0A6P8AS82"/>
<dbReference type="CDD" id="cd13959">
    <property type="entry name" value="PT_UbiA_COQ2"/>
    <property type="match status" value="1"/>
</dbReference>
<dbReference type="InterPro" id="IPR000537">
    <property type="entry name" value="UbiA_prenyltransferase"/>
</dbReference>
<feature type="transmembrane region" description="Helical" evidence="8">
    <location>
        <begin position="253"/>
        <end position="275"/>
    </location>
</feature>
<evidence type="ECO:0000313" key="10">
    <source>
        <dbReference type="RefSeq" id="XP_030977762.1"/>
    </source>
</evidence>
<feature type="transmembrane region" description="Helical" evidence="8">
    <location>
        <begin position="155"/>
        <end position="171"/>
    </location>
</feature>
<evidence type="ECO:0000256" key="4">
    <source>
        <dbReference type="ARBA" id="ARBA00022679"/>
    </source>
</evidence>
<keyword evidence="4" id="KW-0808">Transferase</keyword>
<dbReference type="PANTHER" id="PTHR11048:SF39">
    <property type="entry name" value="POLYPRENYL TRANSFERASE AUSN"/>
    <property type="match status" value="1"/>
</dbReference>
<dbReference type="InterPro" id="IPR039653">
    <property type="entry name" value="Prenyltransferase"/>
</dbReference>
<evidence type="ECO:0000256" key="7">
    <source>
        <dbReference type="ARBA" id="ARBA00023136"/>
    </source>
</evidence>
<reference evidence="10" key="1">
    <citation type="journal article" date="2019" name="Mol. Biol. Evol.">
        <title>Blast fungal genomes show frequent chromosomal changes, gene gains and losses, and effector gene turnover.</title>
        <authorList>
            <person name="Gomez Luciano L.B."/>
            <person name="Jason Tsai I."/>
            <person name="Chuma I."/>
            <person name="Tosa Y."/>
            <person name="Chen Y.H."/>
            <person name="Li J.Y."/>
            <person name="Li M.Y."/>
            <person name="Jade Lu M.Y."/>
            <person name="Nakayashiki H."/>
            <person name="Li W.H."/>
        </authorList>
    </citation>
    <scope>NUCLEOTIDE SEQUENCE</scope>
    <source>
        <strain evidence="10">NI907</strain>
    </source>
</reference>
<accession>A0A6P8AS82</accession>
<proteinExistence type="inferred from homology"/>
<name>A0A6P8AS82_PYRGI</name>
<reference evidence="10" key="3">
    <citation type="submission" date="2025-08" db="UniProtKB">
        <authorList>
            <consortium name="RefSeq"/>
        </authorList>
    </citation>
    <scope>IDENTIFICATION</scope>
    <source>
        <strain evidence="10">NI907</strain>
    </source>
</reference>
<comment type="pathway">
    <text evidence="2">Secondary metabolite biosynthesis; terpenoid biosynthesis.</text>
</comment>
<dbReference type="InterPro" id="IPR044878">
    <property type="entry name" value="UbiA_sf"/>
</dbReference>
<keyword evidence="6 8" id="KW-1133">Transmembrane helix</keyword>
<keyword evidence="5 8" id="KW-0812">Transmembrane</keyword>